<dbReference type="Proteomes" id="UP000189733">
    <property type="component" value="Unassembled WGS sequence"/>
</dbReference>
<feature type="coiled-coil region" evidence="1">
    <location>
        <begin position="93"/>
        <end position="120"/>
    </location>
</feature>
<evidence type="ECO:0000313" key="3">
    <source>
        <dbReference type="Proteomes" id="UP000189733"/>
    </source>
</evidence>
<protein>
    <submittedName>
        <fullName evidence="2">Uncharacterized protein</fullName>
    </submittedName>
</protein>
<dbReference type="EMBL" id="FUYA01000001">
    <property type="protein sequence ID" value="SKA64180.1"/>
    <property type="molecule type" value="Genomic_DNA"/>
</dbReference>
<sequence>MSRIQVNALRQGTPQEADPKALLDGCRAQDDAAAARVQLEEQVRQTVQDAAKKGDFSEAEKALKRLRPSAAGRTAQPGLQHFFDELSHLELNLASSQILAEESRKRLARLERDVTFYAQAACDTHSAVARTRIIKQIRERLDSAKAWLRPGQGEEMLGRAMHSLRRAQVQEEIDSSGGKIRTGLLTGLSAEERKEFVQYSEETRFQNHVEACFADVLNGCRDAVGACDYDAARRLLPKLAKQQELSSAEERFVSRRLLAEQTRAERQAAQEREAARCAALVKFSESIQSEILRDAVAVCDDPLFSERERAALAQALGRSGWTTQAGAFASAVTRLLQKPNLRSEVLVLLGSRLSRDDFERLRRLDCAQLGVPRELVIQAVRHLDTCLNGAKNAGRRDAAVRDMLERIELCSSAGVARRELLTPGLSGYLPRLLATAYAANEMS</sequence>
<evidence type="ECO:0000256" key="1">
    <source>
        <dbReference type="SAM" id="Coils"/>
    </source>
</evidence>
<dbReference type="RefSeq" id="WP_078683603.1">
    <property type="nucleotide sequence ID" value="NZ_FUYA01000001.1"/>
</dbReference>
<keyword evidence="3" id="KW-1185">Reference proteome</keyword>
<evidence type="ECO:0000313" key="2">
    <source>
        <dbReference type="EMBL" id="SKA64180.1"/>
    </source>
</evidence>
<accession>A0A1T4VGU3</accession>
<dbReference type="STRING" id="1121442.SAMN02745702_00283"/>
<dbReference type="AlphaFoldDB" id="A0A1T4VGU3"/>
<gene>
    <name evidence="2" type="ORF">SAMN02745702_00283</name>
</gene>
<keyword evidence="1" id="KW-0175">Coiled coil</keyword>
<reference evidence="2 3" key="1">
    <citation type="submission" date="2017-02" db="EMBL/GenBank/DDBJ databases">
        <authorList>
            <person name="Peterson S.W."/>
        </authorList>
    </citation>
    <scope>NUCLEOTIDE SEQUENCE [LARGE SCALE GENOMIC DNA]</scope>
    <source>
        <strain evidence="2 3">DSM 18034</strain>
    </source>
</reference>
<name>A0A1T4VGU3_9BACT</name>
<organism evidence="2 3">
    <name type="scientific">Desulfobaculum bizertense DSM 18034</name>
    <dbReference type="NCBI Taxonomy" id="1121442"/>
    <lineage>
        <taxon>Bacteria</taxon>
        <taxon>Pseudomonadati</taxon>
        <taxon>Thermodesulfobacteriota</taxon>
        <taxon>Desulfovibrionia</taxon>
        <taxon>Desulfovibrionales</taxon>
        <taxon>Desulfovibrionaceae</taxon>
        <taxon>Desulfobaculum</taxon>
    </lineage>
</organism>
<proteinExistence type="predicted"/>